<keyword evidence="3" id="KW-1185">Reference proteome</keyword>
<dbReference type="HOGENOM" id="CLU_045150_0_0_1"/>
<dbReference type="GeneID" id="19403119"/>
<proteinExistence type="predicted"/>
<name>R0IUY4_EXST2</name>
<dbReference type="EMBL" id="KB908537">
    <property type="protein sequence ID" value="EOA88585.1"/>
    <property type="molecule type" value="Genomic_DNA"/>
</dbReference>
<protein>
    <recommendedName>
        <fullName evidence="4">SWIM-type domain-containing protein</fullName>
    </recommendedName>
</protein>
<dbReference type="eggNOG" id="ENOG502S54P">
    <property type="taxonomic scope" value="Eukaryota"/>
</dbReference>
<evidence type="ECO:0000313" key="3">
    <source>
        <dbReference type="Proteomes" id="UP000016935"/>
    </source>
</evidence>
<feature type="region of interest" description="Disordered" evidence="1">
    <location>
        <begin position="98"/>
        <end position="176"/>
    </location>
</feature>
<feature type="compositionally biased region" description="Low complexity" evidence="1">
    <location>
        <begin position="152"/>
        <end position="165"/>
    </location>
</feature>
<sequence length="316" mass="35079">MSLPRPRNRRFVTRLLTSLDLAATPPDHDRLAAAPVTPLEPNHNPLARAPDAARRLLLALQVLFPTEFVPALDLLDRRLVTRFRLLDQSSIASAAIASTDEVREGHAEAERHVTMQGGDEHEQHEEAIHMRNAHDASKHHNTRTPSSSNDDTTVQEPNTTTTTTTTPPPIPQIPPIHNTYYVRSAQHRSSRHAPASYDATTSYQVRLAAWNCSCPAFAFAAFPAGIDDDEVDDTYHYPENEQNHAYEQEYEYEEQEQQHPACSFGGMTLGDHMPPVCKHLLACVLAESCPTLFGAFVQEKHVTLAEAAAWAAGWGD</sequence>
<dbReference type="Proteomes" id="UP000016935">
    <property type="component" value="Unassembled WGS sequence"/>
</dbReference>
<gene>
    <name evidence="2" type="ORF">SETTUDRAFT_27389</name>
</gene>
<evidence type="ECO:0008006" key="4">
    <source>
        <dbReference type="Google" id="ProtNLM"/>
    </source>
</evidence>
<feature type="compositionally biased region" description="Basic and acidic residues" evidence="1">
    <location>
        <begin position="100"/>
        <end position="138"/>
    </location>
</feature>
<feature type="region of interest" description="Disordered" evidence="1">
    <location>
        <begin position="26"/>
        <end position="46"/>
    </location>
</feature>
<evidence type="ECO:0000313" key="2">
    <source>
        <dbReference type="EMBL" id="EOA88585.1"/>
    </source>
</evidence>
<dbReference type="OrthoDB" id="5413281at2759"/>
<dbReference type="AlphaFoldDB" id="R0IUY4"/>
<dbReference type="RefSeq" id="XP_008023717.1">
    <property type="nucleotide sequence ID" value="XM_008025526.1"/>
</dbReference>
<dbReference type="STRING" id="671987.R0IUY4"/>
<organism evidence="2 3">
    <name type="scientific">Exserohilum turcicum (strain 28A)</name>
    <name type="common">Northern leaf blight fungus</name>
    <name type="synonym">Setosphaeria turcica</name>
    <dbReference type="NCBI Taxonomy" id="671987"/>
    <lineage>
        <taxon>Eukaryota</taxon>
        <taxon>Fungi</taxon>
        <taxon>Dikarya</taxon>
        <taxon>Ascomycota</taxon>
        <taxon>Pezizomycotina</taxon>
        <taxon>Dothideomycetes</taxon>
        <taxon>Pleosporomycetidae</taxon>
        <taxon>Pleosporales</taxon>
        <taxon>Pleosporineae</taxon>
        <taxon>Pleosporaceae</taxon>
        <taxon>Exserohilum</taxon>
    </lineage>
</organism>
<reference evidence="2 3" key="2">
    <citation type="journal article" date="2013" name="PLoS Genet.">
        <title>Comparative genome structure, secondary metabolite, and effector coding capacity across Cochliobolus pathogens.</title>
        <authorList>
            <person name="Condon B.J."/>
            <person name="Leng Y."/>
            <person name="Wu D."/>
            <person name="Bushley K.E."/>
            <person name="Ohm R.A."/>
            <person name="Otillar R."/>
            <person name="Martin J."/>
            <person name="Schackwitz W."/>
            <person name="Grimwood J."/>
            <person name="MohdZainudin N."/>
            <person name="Xue C."/>
            <person name="Wang R."/>
            <person name="Manning V.A."/>
            <person name="Dhillon B."/>
            <person name="Tu Z.J."/>
            <person name="Steffenson B.J."/>
            <person name="Salamov A."/>
            <person name="Sun H."/>
            <person name="Lowry S."/>
            <person name="LaButti K."/>
            <person name="Han J."/>
            <person name="Copeland A."/>
            <person name="Lindquist E."/>
            <person name="Barry K."/>
            <person name="Schmutz J."/>
            <person name="Baker S.E."/>
            <person name="Ciuffetti L.M."/>
            <person name="Grigoriev I.V."/>
            <person name="Zhong S."/>
            <person name="Turgeon B.G."/>
        </authorList>
    </citation>
    <scope>NUCLEOTIDE SEQUENCE [LARGE SCALE GENOMIC DNA]</scope>
    <source>
        <strain evidence="3">28A</strain>
    </source>
</reference>
<accession>R0IUY4</accession>
<evidence type="ECO:0000256" key="1">
    <source>
        <dbReference type="SAM" id="MobiDB-lite"/>
    </source>
</evidence>
<reference evidence="2 3" key="1">
    <citation type="journal article" date="2012" name="PLoS Pathog.">
        <title>Diverse lifestyles and strategies of plant pathogenesis encoded in the genomes of eighteen Dothideomycetes fungi.</title>
        <authorList>
            <person name="Ohm R.A."/>
            <person name="Feau N."/>
            <person name="Henrissat B."/>
            <person name="Schoch C.L."/>
            <person name="Horwitz B.A."/>
            <person name="Barry K.W."/>
            <person name="Condon B.J."/>
            <person name="Copeland A.C."/>
            <person name="Dhillon B."/>
            <person name="Glaser F."/>
            <person name="Hesse C.N."/>
            <person name="Kosti I."/>
            <person name="LaButti K."/>
            <person name="Lindquist E.A."/>
            <person name="Lucas S."/>
            <person name="Salamov A.A."/>
            <person name="Bradshaw R.E."/>
            <person name="Ciuffetti L."/>
            <person name="Hamelin R.C."/>
            <person name="Kema G.H.J."/>
            <person name="Lawrence C."/>
            <person name="Scott J.A."/>
            <person name="Spatafora J.W."/>
            <person name="Turgeon B.G."/>
            <person name="de Wit P.J.G.M."/>
            <person name="Zhong S."/>
            <person name="Goodwin S.B."/>
            <person name="Grigoriev I.V."/>
        </authorList>
    </citation>
    <scope>NUCLEOTIDE SEQUENCE [LARGE SCALE GENOMIC DNA]</scope>
    <source>
        <strain evidence="3">28A</strain>
    </source>
</reference>